<evidence type="ECO:0000313" key="2">
    <source>
        <dbReference type="EMBL" id="MFC4136668.1"/>
    </source>
</evidence>
<dbReference type="InterPro" id="IPR036388">
    <property type="entry name" value="WH-like_DNA-bd_sf"/>
</dbReference>
<dbReference type="RefSeq" id="WP_253760464.1">
    <property type="nucleotide sequence ID" value="NZ_JAMZDZ010000001.1"/>
</dbReference>
<dbReference type="PANTHER" id="PTHR43252:SF7">
    <property type="entry name" value="TRANSCRIPTIONAL REGULATOR YQJI"/>
    <property type="match status" value="1"/>
</dbReference>
<protein>
    <submittedName>
        <fullName evidence="2">PadR family transcriptional regulator</fullName>
    </submittedName>
</protein>
<dbReference type="SUPFAM" id="SSF46785">
    <property type="entry name" value="Winged helix' DNA-binding domain"/>
    <property type="match status" value="1"/>
</dbReference>
<sequence length="194" mass="21603">MPPIFSHGRLRLYLLKLLEDGPKHGYELMRLLQERFQGLYAPSAGSIYPRLAKLEEEGLVSRVAEGNRMAYTLTGAGRAELDQRAGEIAVIDREIQSSVDDLSGLADQIQAQISGGLKDIRRQLQEQTRQVKSGVRVTPKRESAPENEALLRKLDEFAAEARTLITRARPVTAQAKAVTATLDATLRTLRELLR</sequence>
<dbReference type="EMBL" id="JBHSAY010000033">
    <property type="protein sequence ID" value="MFC4136668.1"/>
    <property type="molecule type" value="Genomic_DNA"/>
</dbReference>
<dbReference type="Pfam" id="PF03551">
    <property type="entry name" value="PadR"/>
    <property type="match status" value="1"/>
</dbReference>
<organism evidence="2 3">
    <name type="scientific">Hamadaea flava</name>
    <dbReference type="NCBI Taxonomy" id="1742688"/>
    <lineage>
        <taxon>Bacteria</taxon>
        <taxon>Bacillati</taxon>
        <taxon>Actinomycetota</taxon>
        <taxon>Actinomycetes</taxon>
        <taxon>Micromonosporales</taxon>
        <taxon>Micromonosporaceae</taxon>
        <taxon>Hamadaea</taxon>
    </lineage>
</organism>
<dbReference type="Gene3D" id="1.10.10.10">
    <property type="entry name" value="Winged helix-like DNA-binding domain superfamily/Winged helix DNA-binding domain"/>
    <property type="match status" value="1"/>
</dbReference>
<dbReference type="PANTHER" id="PTHR43252">
    <property type="entry name" value="TRANSCRIPTIONAL REGULATOR YQJI"/>
    <property type="match status" value="1"/>
</dbReference>
<dbReference type="Proteomes" id="UP001595816">
    <property type="component" value="Unassembled WGS sequence"/>
</dbReference>
<gene>
    <name evidence="2" type="ORF">ACFOZ4_39195</name>
</gene>
<dbReference type="InterPro" id="IPR036390">
    <property type="entry name" value="WH_DNA-bd_sf"/>
</dbReference>
<proteinExistence type="predicted"/>
<evidence type="ECO:0000259" key="1">
    <source>
        <dbReference type="Pfam" id="PF03551"/>
    </source>
</evidence>
<dbReference type="InterPro" id="IPR005149">
    <property type="entry name" value="Tscrpt_reg_PadR_N"/>
</dbReference>
<comment type="caution">
    <text evidence="2">The sequence shown here is derived from an EMBL/GenBank/DDBJ whole genome shotgun (WGS) entry which is preliminary data.</text>
</comment>
<keyword evidence="3" id="KW-1185">Reference proteome</keyword>
<feature type="domain" description="Transcription regulator PadR N-terminal" evidence="1">
    <location>
        <begin position="14"/>
        <end position="82"/>
    </location>
</feature>
<evidence type="ECO:0000313" key="3">
    <source>
        <dbReference type="Proteomes" id="UP001595816"/>
    </source>
</evidence>
<name>A0ABV8M2A4_9ACTN</name>
<accession>A0ABV8M2A4</accession>
<reference evidence="3" key="1">
    <citation type="journal article" date="2019" name="Int. J. Syst. Evol. Microbiol.">
        <title>The Global Catalogue of Microorganisms (GCM) 10K type strain sequencing project: providing services to taxonomists for standard genome sequencing and annotation.</title>
        <authorList>
            <consortium name="The Broad Institute Genomics Platform"/>
            <consortium name="The Broad Institute Genome Sequencing Center for Infectious Disease"/>
            <person name="Wu L."/>
            <person name="Ma J."/>
        </authorList>
    </citation>
    <scope>NUCLEOTIDE SEQUENCE [LARGE SCALE GENOMIC DNA]</scope>
    <source>
        <strain evidence="3">CGMCC 4.7289</strain>
    </source>
</reference>